<protein>
    <submittedName>
        <fullName evidence="1">Uncharacterized protein</fullName>
    </submittedName>
</protein>
<sequence>MCHTAMVPCLCTLPMTQYWNNNVLLSSTSFLNYQSAPKNTIYGFSHANNPVNSLFHFENDQEAGEQVASNEIDSWLLPNPYNNQIDGSLNLASYNGQFDDMPTQGIQPQASLQQTCVGIIPEATFGAMNLQQEWALNQFSFSPFHPGNLEEIVGIHSNSTSIPSLGTQQLCSSDDLKRPSQFPSMSRQEKILRYFEKKKSRKYEKKIIHSSRKIYARTRPRVQGRFARNSQTDA</sequence>
<keyword evidence="2" id="KW-1185">Reference proteome</keyword>
<evidence type="ECO:0000313" key="2">
    <source>
        <dbReference type="Proteomes" id="UP001056120"/>
    </source>
</evidence>
<organism evidence="1 2">
    <name type="scientific">Smallanthus sonchifolius</name>
    <dbReference type="NCBI Taxonomy" id="185202"/>
    <lineage>
        <taxon>Eukaryota</taxon>
        <taxon>Viridiplantae</taxon>
        <taxon>Streptophyta</taxon>
        <taxon>Embryophyta</taxon>
        <taxon>Tracheophyta</taxon>
        <taxon>Spermatophyta</taxon>
        <taxon>Magnoliopsida</taxon>
        <taxon>eudicotyledons</taxon>
        <taxon>Gunneridae</taxon>
        <taxon>Pentapetalae</taxon>
        <taxon>asterids</taxon>
        <taxon>campanulids</taxon>
        <taxon>Asterales</taxon>
        <taxon>Asteraceae</taxon>
        <taxon>Asteroideae</taxon>
        <taxon>Heliantheae alliance</taxon>
        <taxon>Millerieae</taxon>
        <taxon>Smallanthus</taxon>
    </lineage>
</organism>
<dbReference type="Proteomes" id="UP001056120">
    <property type="component" value="Linkage Group LG23"/>
</dbReference>
<reference evidence="2" key="1">
    <citation type="journal article" date="2022" name="Mol. Ecol. Resour.">
        <title>The genomes of chicory, endive, great burdock and yacon provide insights into Asteraceae palaeo-polyploidization history and plant inulin production.</title>
        <authorList>
            <person name="Fan W."/>
            <person name="Wang S."/>
            <person name="Wang H."/>
            <person name="Wang A."/>
            <person name="Jiang F."/>
            <person name="Liu H."/>
            <person name="Zhao H."/>
            <person name="Xu D."/>
            <person name="Zhang Y."/>
        </authorList>
    </citation>
    <scope>NUCLEOTIDE SEQUENCE [LARGE SCALE GENOMIC DNA]</scope>
    <source>
        <strain evidence="2">cv. Yunnan</strain>
    </source>
</reference>
<proteinExistence type="predicted"/>
<dbReference type="EMBL" id="CM042040">
    <property type="protein sequence ID" value="KAI3717719.1"/>
    <property type="molecule type" value="Genomic_DNA"/>
</dbReference>
<comment type="caution">
    <text evidence="1">The sequence shown here is derived from an EMBL/GenBank/DDBJ whole genome shotgun (WGS) entry which is preliminary data.</text>
</comment>
<gene>
    <name evidence="1" type="ORF">L1987_69501</name>
</gene>
<reference evidence="1 2" key="2">
    <citation type="journal article" date="2022" name="Mol. Ecol. Resour.">
        <title>The genomes of chicory, endive, great burdock and yacon provide insights into Asteraceae paleo-polyploidization history and plant inulin production.</title>
        <authorList>
            <person name="Fan W."/>
            <person name="Wang S."/>
            <person name="Wang H."/>
            <person name="Wang A."/>
            <person name="Jiang F."/>
            <person name="Liu H."/>
            <person name="Zhao H."/>
            <person name="Xu D."/>
            <person name="Zhang Y."/>
        </authorList>
    </citation>
    <scope>NUCLEOTIDE SEQUENCE [LARGE SCALE GENOMIC DNA]</scope>
    <source>
        <strain evidence="2">cv. Yunnan</strain>
        <tissue evidence="1">Leaves</tissue>
    </source>
</reference>
<accession>A0ACB9B5D4</accession>
<name>A0ACB9B5D4_9ASTR</name>
<evidence type="ECO:0000313" key="1">
    <source>
        <dbReference type="EMBL" id="KAI3717719.1"/>
    </source>
</evidence>